<name>A0A1X0YCB1_MYCSI</name>
<reference evidence="2 3" key="1">
    <citation type="submission" date="2017-03" db="EMBL/GenBank/DDBJ databases">
        <title>Genomic insights into Mycobacterium simiae human colonization.</title>
        <authorList>
            <person name="Steffani J.L."/>
            <person name="Brunck M.E."/>
            <person name="Cruz E."/>
            <person name="Montiel R."/>
            <person name="Barona F."/>
        </authorList>
    </citation>
    <scope>NUCLEOTIDE SEQUENCE [LARGE SCALE GENOMIC DNA]</scope>
    <source>
        <strain evidence="2 3">MsiGto</strain>
    </source>
</reference>
<dbReference type="Proteomes" id="UP000193040">
    <property type="component" value="Unassembled WGS sequence"/>
</dbReference>
<dbReference type="GO" id="GO:0005829">
    <property type="term" value="C:cytosol"/>
    <property type="evidence" value="ECO:0007669"/>
    <property type="project" value="TreeGrafter"/>
</dbReference>
<gene>
    <name evidence="2" type="ORF">B5M45_06205</name>
</gene>
<sequence length="153" mass="17083">MTEILAGIHIPDHAVRRRLMPEDTWDWHMPTPFSQGWRVGNLVFIGGQLSADRHGNVVGAGDIEVQTRNVFEHITKTLAAAGATWEHVVKLNTYYCFDGDGDEVKENWTKMTKIRMQYLPNPGPCGTAVRVSGLMYDGFLIEVEAVAIITEGK</sequence>
<evidence type="ECO:0000256" key="1">
    <source>
        <dbReference type="ARBA" id="ARBA00010552"/>
    </source>
</evidence>
<dbReference type="PANTHER" id="PTHR11803">
    <property type="entry name" value="2-IMINOBUTANOATE/2-IMINOPROPANOATE DEAMINASE RIDA"/>
    <property type="match status" value="1"/>
</dbReference>
<dbReference type="InterPro" id="IPR035959">
    <property type="entry name" value="RutC-like_sf"/>
</dbReference>
<comment type="similarity">
    <text evidence="1">Belongs to the RutC family.</text>
</comment>
<evidence type="ECO:0008006" key="4">
    <source>
        <dbReference type="Google" id="ProtNLM"/>
    </source>
</evidence>
<dbReference type="STRING" id="1784.VC42_08540"/>
<comment type="caution">
    <text evidence="2">The sequence shown here is derived from an EMBL/GenBank/DDBJ whole genome shotgun (WGS) entry which is preliminary data.</text>
</comment>
<accession>A0A1X0YCB1</accession>
<keyword evidence="3" id="KW-1185">Reference proteome</keyword>
<dbReference type="CDD" id="cd00448">
    <property type="entry name" value="YjgF_YER057c_UK114_family"/>
    <property type="match status" value="1"/>
</dbReference>
<evidence type="ECO:0000313" key="3">
    <source>
        <dbReference type="Proteomes" id="UP000193040"/>
    </source>
</evidence>
<dbReference type="PANTHER" id="PTHR11803:SF58">
    <property type="entry name" value="PROTEIN HMF1-RELATED"/>
    <property type="match status" value="1"/>
</dbReference>
<dbReference type="EMBL" id="MZZM01000012">
    <property type="protein sequence ID" value="ORJ62624.1"/>
    <property type="molecule type" value="Genomic_DNA"/>
</dbReference>
<proteinExistence type="inferred from homology"/>
<dbReference type="Pfam" id="PF01042">
    <property type="entry name" value="Ribonuc_L-PSP"/>
    <property type="match status" value="1"/>
</dbReference>
<dbReference type="InterPro" id="IPR006175">
    <property type="entry name" value="YjgF/YER057c/UK114"/>
</dbReference>
<organism evidence="2 3">
    <name type="scientific">Mycobacterium simiae</name>
    <name type="common">Mycobacterium habana</name>
    <dbReference type="NCBI Taxonomy" id="1784"/>
    <lineage>
        <taxon>Bacteria</taxon>
        <taxon>Bacillati</taxon>
        <taxon>Actinomycetota</taxon>
        <taxon>Actinomycetes</taxon>
        <taxon>Mycobacteriales</taxon>
        <taxon>Mycobacteriaceae</taxon>
        <taxon>Mycobacterium</taxon>
        <taxon>Mycobacterium simiae complex</taxon>
    </lineage>
</organism>
<evidence type="ECO:0000313" key="2">
    <source>
        <dbReference type="EMBL" id="ORJ62624.1"/>
    </source>
</evidence>
<dbReference type="Gene3D" id="3.30.1330.40">
    <property type="entry name" value="RutC-like"/>
    <property type="match status" value="1"/>
</dbReference>
<dbReference type="GO" id="GO:0019239">
    <property type="term" value="F:deaminase activity"/>
    <property type="evidence" value="ECO:0007669"/>
    <property type="project" value="TreeGrafter"/>
</dbReference>
<dbReference type="SUPFAM" id="SSF55298">
    <property type="entry name" value="YjgF-like"/>
    <property type="match status" value="1"/>
</dbReference>
<protein>
    <recommendedName>
        <fullName evidence="4">Enamine deaminase RidA</fullName>
    </recommendedName>
</protein>
<dbReference type="AlphaFoldDB" id="A0A1X0YCB1"/>